<dbReference type="EC" id="2.5.1.25" evidence="1"/>
<reference evidence="8 9" key="1">
    <citation type="submission" date="2021-08" db="EMBL/GenBank/DDBJ databases">
        <authorList>
            <person name="Zhang D."/>
            <person name="Zhang A."/>
            <person name="Wang L."/>
        </authorList>
    </citation>
    <scope>NUCLEOTIDE SEQUENCE [LARGE SCALE GENOMIC DNA]</scope>
    <source>
        <strain evidence="8 9">WL0086</strain>
    </source>
</reference>
<evidence type="ECO:0000256" key="6">
    <source>
        <dbReference type="SAM" id="MobiDB-lite"/>
    </source>
</evidence>
<dbReference type="EMBL" id="CP139781">
    <property type="protein sequence ID" value="WRQ87787.1"/>
    <property type="molecule type" value="Genomic_DNA"/>
</dbReference>
<feature type="region of interest" description="Disordered" evidence="6">
    <location>
        <begin position="217"/>
        <end position="241"/>
    </location>
</feature>
<dbReference type="Pfam" id="PF03942">
    <property type="entry name" value="DTW"/>
    <property type="match status" value="1"/>
</dbReference>
<keyword evidence="9" id="KW-1185">Reference proteome</keyword>
<evidence type="ECO:0000256" key="2">
    <source>
        <dbReference type="ARBA" id="ARBA00022679"/>
    </source>
</evidence>
<reference evidence="8 9" key="2">
    <citation type="submission" date="2023-12" db="EMBL/GenBank/DDBJ databases">
        <title>Description of an unclassified Opitutus bacterium of Verrucomicrobiota.</title>
        <authorList>
            <person name="Zhang D.-F."/>
        </authorList>
    </citation>
    <scope>NUCLEOTIDE SEQUENCE [LARGE SCALE GENOMIC DNA]</scope>
    <source>
        <strain evidence="8 9">WL0086</strain>
    </source>
</reference>
<accession>A0ABZ1C8Y7</accession>
<dbReference type="SMART" id="SM01144">
    <property type="entry name" value="DTW"/>
    <property type="match status" value="1"/>
</dbReference>
<evidence type="ECO:0000256" key="4">
    <source>
        <dbReference type="ARBA" id="ARBA00022694"/>
    </source>
</evidence>
<evidence type="ECO:0000259" key="7">
    <source>
        <dbReference type="SMART" id="SM01144"/>
    </source>
</evidence>
<keyword evidence="3" id="KW-0949">S-adenosyl-L-methionine</keyword>
<name>A0ABZ1C8Y7_9BACT</name>
<comment type="similarity">
    <text evidence="5">Belongs to the TDD superfamily. DTWD2 family.</text>
</comment>
<organism evidence="8 9">
    <name type="scientific">Actomonas aquatica</name>
    <dbReference type="NCBI Taxonomy" id="2866162"/>
    <lineage>
        <taxon>Bacteria</taxon>
        <taxon>Pseudomonadati</taxon>
        <taxon>Verrucomicrobiota</taxon>
        <taxon>Opitutia</taxon>
        <taxon>Opitutales</taxon>
        <taxon>Opitutaceae</taxon>
        <taxon>Actomonas</taxon>
    </lineage>
</organism>
<evidence type="ECO:0000256" key="1">
    <source>
        <dbReference type="ARBA" id="ARBA00012386"/>
    </source>
</evidence>
<proteinExistence type="inferred from homology"/>
<gene>
    <name evidence="8" type="ORF">K1X11_000085</name>
</gene>
<dbReference type="GO" id="GO:0016432">
    <property type="term" value="F:tRNA-uridine aminocarboxypropyltransferase activity"/>
    <property type="evidence" value="ECO:0007669"/>
    <property type="project" value="UniProtKB-EC"/>
</dbReference>
<dbReference type="Proteomes" id="UP000738431">
    <property type="component" value="Chromosome"/>
</dbReference>
<evidence type="ECO:0000256" key="3">
    <source>
        <dbReference type="ARBA" id="ARBA00022691"/>
    </source>
</evidence>
<dbReference type="PANTHER" id="PTHR21392:SF0">
    <property type="entry name" value="TRNA-URIDINE AMINOCARBOXYPROPYLTRANSFERASE 2"/>
    <property type="match status" value="1"/>
</dbReference>
<keyword evidence="4" id="KW-0819">tRNA processing</keyword>
<evidence type="ECO:0000256" key="5">
    <source>
        <dbReference type="ARBA" id="ARBA00034489"/>
    </source>
</evidence>
<dbReference type="InterPro" id="IPR039262">
    <property type="entry name" value="DTWD2/TAPT"/>
</dbReference>
<keyword evidence="2 8" id="KW-0808">Transferase</keyword>
<dbReference type="RefSeq" id="WP_221029172.1">
    <property type="nucleotide sequence ID" value="NZ_CP139781.1"/>
</dbReference>
<protein>
    <recommendedName>
        <fullName evidence="1">tRNA-uridine aminocarboxypropyltransferase</fullName>
        <ecNumber evidence="1">2.5.1.25</ecNumber>
    </recommendedName>
</protein>
<feature type="domain" description="DTW" evidence="7">
    <location>
        <begin position="2"/>
        <end position="212"/>
    </location>
</feature>
<evidence type="ECO:0000313" key="9">
    <source>
        <dbReference type="Proteomes" id="UP000738431"/>
    </source>
</evidence>
<dbReference type="PANTHER" id="PTHR21392">
    <property type="entry name" value="TRNA-URIDINE AMINOCARBOXYPROPYLTRANSFERASE 2"/>
    <property type="match status" value="1"/>
</dbReference>
<sequence>MSRETCYRCFWPKPLCWCERITPIATDTRYVLLMHPKETRTKAGTGRLTHLCLSNSEIIVGATFEQHERLDALLADEANHVVLLYPGKEAVNLSVAPAGDGDSDGGGATAEALVSAGKRLVVLVLDATWSCARKMLRLSPRLQRLPRIMFTPSAPSRFVIKAQPIEGCLSTLESVHEVLSALARRGLDHYDRPEQLLELFAAMQRYQIECAQDPGRGGYRRGNYKAPGERKPMSARSVQRRSNYFRVGEG</sequence>
<evidence type="ECO:0000313" key="8">
    <source>
        <dbReference type="EMBL" id="WRQ87787.1"/>
    </source>
</evidence>
<dbReference type="InterPro" id="IPR005636">
    <property type="entry name" value="DTW"/>
</dbReference>